<reference evidence="1 2" key="1">
    <citation type="journal article" date="2019" name="Sci. Rep.">
        <title>A high-quality genome of Eragrostis curvula grass provides insights into Poaceae evolution and supports new strategies to enhance forage quality.</title>
        <authorList>
            <person name="Carballo J."/>
            <person name="Santos B.A.C.M."/>
            <person name="Zappacosta D."/>
            <person name="Garbus I."/>
            <person name="Selva J.P."/>
            <person name="Gallo C.A."/>
            <person name="Diaz A."/>
            <person name="Albertini E."/>
            <person name="Caccamo M."/>
            <person name="Echenique V."/>
        </authorList>
    </citation>
    <scope>NUCLEOTIDE SEQUENCE [LARGE SCALE GENOMIC DNA]</scope>
    <source>
        <strain evidence="2">cv. Victoria</strain>
        <tissue evidence="1">Leaf</tissue>
    </source>
</reference>
<name>A0A5J9TZP6_9POAL</name>
<dbReference type="EMBL" id="RWGY01000030">
    <property type="protein sequence ID" value="TVU16859.1"/>
    <property type="molecule type" value="Genomic_DNA"/>
</dbReference>
<organism evidence="1 2">
    <name type="scientific">Eragrostis curvula</name>
    <name type="common">weeping love grass</name>
    <dbReference type="NCBI Taxonomy" id="38414"/>
    <lineage>
        <taxon>Eukaryota</taxon>
        <taxon>Viridiplantae</taxon>
        <taxon>Streptophyta</taxon>
        <taxon>Embryophyta</taxon>
        <taxon>Tracheophyta</taxon>
        <taxon>Spermatophyta</taxon>
        <taxon>Magnoliopsida</taxon>
        <taxon>Liliopsida</taxon>
        <taxon>Poales</taxon>
        <taxon>Poaceae</taxon>
        <taxon>PACMAD clade</taxon>
        <taxon>Chloridoideae</taxon>
        <taxon>Eragrostideae</taxon>
        <taxon>Eragrostidinae</taxon>
        <taxon>Eragrostis</taxon>
    </lineage>
</organism>
<proteinExistence type="predicted"/>
<gene>
    <name evidence="1" type="ORF">EJB05_37016</name>
</gene>
<keyword evidence="2" id="KW-1185">Reference proteome</keyword>
<accession>A0A5J9TZP6</accession>
<sequence>MESVHHQLARDQSFSVHWSLLQRRTQAIVLSSGRQQRAVCARRRPSFSQCFASGVPLIFSSMSRREWSEDDESE</sequence>
<protein>
    <submittedName>
        <fullName evidence="1">Uncharacterized protein</fullName>
    </submittedName>
</protein>
<feature type="non-terminal residue" evidence="1">
    <location>
        <position position="74"/>
    </location>
</feature>
<dbReference type="Gramene" id="TVU16859">
    <property type="protein sequence ID" value="TVU16859"/>
    <property type="gene ID" value="EJB05_37016"/>
</dbReference>
<comment type="caution">
    <text evidence="1">The sequence shown here is derived from an EMBL/GenBank/DDBJ whole genome shotgun (WGS) entry which is preliminary data.</text>
</comment>
<dbReference type="Proteomes" id="UP000324897">
    <property type="component" value="Unassembled WGS sequence"/>
</dbReference>
<evidence type="ECO:0000313" key="2">
    <source>
        <dbReference type="Proteomes" id="UP000324897"/>
    </source>
</evidence>
<evidence type="ECO:0000313" key="1">
    <source>
        <dbReference type="EMBL" id="TVU16859.1"/>
    </source>
</evidence>
<dbReference type="AlphaFoldDB" id="A0A5J9TZP6"/>